<evidence type="ECO:0000259" key="1">
    <source>
        <dbReference type="Pfam" id="PF20236"/>
    </source>
</evidence>
<evidence type="ECO:0000313" key="3">
    <source>
        <dbReference type="Proteomes" id="UP000298030"/>
    </source>
</evidence>
<keyword evidence="3" id="KW-1185">Reference proteome</keyword>
<sequence length="203" mass="22262">MSEPLILEFQPDNPCNSIITSQSTGEHLYTVRTDVGDKDSVTTVLDSNGKELAHWVWREHRSDLLTFTSVYGASAKPLSASAWLSSSIIPFNDSVTFKDLQKRTWKWKGNSAGSNLQLFSATDKANPVAGFKKHHKYKDSKSGEQVDDPATLTVTAAGSEILDMVLVSFLLLEKERRIREKSAVSMASSLAIPHAVDVGLPKA</sequence>
<organism evidence="2 3">
    <name type="scientific">Coprinellus micaceus</name>
    <name type="common">Glistening ink-cap mushroom</name>
    <name type="synonym">Coprinus micaceus</name>
    <dbReference type="NCBI Taxonomy" id="71717"/>
    <lineage>
        <taxon>Eukaryota</taxon>
        <taxon>Fungi</taxon>
        <taxon>Dikarya</taxon>
        <taxon>Basidiomycota</taxon>
        <taxon>Agaricomycotina</taxon>
        <taxon>Agaricomycetes</taxon>
        <taxon>Agaricomycetidae</taxon>
        <taxon>Agaricales</taxon>
        <taxon>Agaricineae</taxon>
        <taxon>Psathyrellaceae</taxon>
        <taxon>Coprinellus</taxon>
    </lineage>
</organism>
<gene>
    <name evidence="2" type="ORF">FA13DRAFT_1687630</name>
</gene>
<dbReference type="InterPro" id="IPR046528">
    <property type="entry name" value="DUF6593"/>
</dbReference>
<dbReference type="Proteomes" id="UP000298030">
    <property type="component" value="Unassembled WGS sequence"/>
</dbReference>
<proteinExistence type="predicted"/>
<comment type="caution">
    <text evidence="2">The sequence shown here is derived from an EMBL/GenBank/DDBJ whole genome shotgun (WGS) entry which is preliminary data.</text>
</comment>
<accession>A0A4Y7TE82</accession>
<reference evidence="2 3" key="1">
    <citation type="journal article" date="2019" name="Nat. Ecol. Evol.">
        <title>Megaphylogeny resolves global patterns of mushroom evolution.</title>
        <authorList>
            <person name="Varga T."/>
            <person name="Krizsan K."/>
            <person name="Foldi C."/>
            <person name="Dima B."/>
            <person name="Sanchez-Garcia M."/>
            <person name="Sanchez-Ramirez S."/>
            <person name="Szollosi G.J."/>
            <person name="Szarkandi J.G."/>
            <person name="Papp V."/>
            <person name="Albert L."/>
            <person name="Andreopoulos W."/>
            <person name="Angelini C."/>
            <person name="Antonin V."/>
            <person name="Barry K.W."/>
            <person name="Bougher N.L."/>
            <person name="Buchanan P."/>
            <person name="Buyck B."/>
            <person name="Bense V."/>
            <person name="Catcheside P."/>
            <person name="Chovatia M."/>
            <person name="Cooper J."/>
            <person name="Damon W."/>
            <person name="Desjardin D."/>
            <person name="Finy P."/>
            <person name="Geml J."/>
            <person name="Haridas S."/>
            <person name="Hughes K."/>
            <person name="Justo A."/>
            <person name="Karasinski D."/>
            <person name="Kautmanova I."/>
            <person name="Kiss B."/>
            <person name="Kocsube S."/>
            <person name="Kotiranta H."/>
            <person name="LaButti K.M."/>
            <person name="Lechner B.E."/>
            <person name="Liimatainen K."/>
            <person name="Lipzen A."/>
            <person name="Lukacs Z."/>
            <person name="Mihaltcheva S."/>
            <person name="Morgado L.N."/>
            <person name="Niskanen T."/>
            <person name="Noordeloos M.E."/>
            <person name="Ohm R.A."/>
            <person name="Ortiz-Santana B."/>
            <person name="Ovrebo C."/>
            <person name="Racz N."/>
            <person name="Riley R."/>
            <person name="Savchenko A."/>
            <person name="Shiryaev A."/>
            <person name="Soop K."/>
            <person name="Spirin V."/>
            <person name="Szebenyi C."/>
            <person name="Tomsovsky M."/>
            <person name="Tulloss R.E."/>
            <person name="Uehling J."/>
            <person name="Grigoriev I.V."/>
            <person name="Vagvolgyi C."/>
            <person name="Papp T."/>
            <person name="Martin F.M."/>
            <person name="Miettinen O."/>
            <person name="Hibbett D.S."/>
            <person name="Nagy L.G."/>
        </authorList>
    </citation>
    <scope>NUCLEOTIDE SEQUENCE [LARGE SCALE GENOMIC DNA]</scope>
    <source>
        <strain evidence="2 3">FP101781</strain>
    </source>
</reference>
<dbReference type="AlphaFoldDB" id="A0A4Y7TE82"/>
<feature type="domain" description="DUF6593" evidence="1">
    <location>
        <begin position="12"/>
        <end position="177"/>
    </location>
</feature>
<dbReference type="EMBL" id="QPFP01000017">
    <property type="protein sequence ID" value="TEB31872.1"/>
    <property type="molecule type" value="Genomic_DNA"/>
</dbReference>
<dbReference type="OrthoDB" id="3256331at2759"/>
<protein>
    <recommendedName>
        <fullName evidence="1">DUF6593 domain-containing protein</fullName>
    </recommendedName>
</protein>
<evidence type="ECO:0000313" key="2">
    <source>
        <dbReference type="EMBL" id="TEB31872.1"/>
    </source>
</evidence>
<name>A0A4Y7TE82_COPMI</name>
<dbReference type="Pfam" id="PF20236">
    <property type="entry name" value="DUF6593"/>
    <property type="match status" value="1"/>
</dbReference>